<comment type="similarity">
    <text evidence="1">Belongs to the short-chain dehydrogenases/reductases (SDR) family.</text>
</comment>
<evidence type="ECO:0000313" key="5">
    <source>
        <dbReference type="WBParaSite" id="nRc.2.0.1.t30015-RA"/>
    </source>
</evidence>
<organism evidence="4 5">
    <name type="scientific">Romanomermis culicivorax</name>
    <name type="common">Nematode worm</name>
    <dbReference type="NCBI Taxonomy" id="13658"/>
    <lineage>
        <taxon>Eukaryota</taxon>
        <taxon>Metazoa</taxon>
        <taxon>Ecdysozoa</taxon>
        <taxon>Nematoda</taxon>
        <taxon>Enoplea</taxon>
        <taxon>Dorylaimia</taxon>
        <taxon>Mermithida</taxon>
        <taxon>Mermithoidea</taxon>
        <taxon>Mermithidae</taxon>
        <taxon>Romanomermis</taxon>
    </lineage>
</organism>
<dbReference type="AlphaFoldDB" id="A0A915JUH8"/>
<dbReference type="GO" id="GO:0004090">
    <property type="term" value="F:carbonyl reductase (NADPH) activity"/>
    <property type="evidence" value="ECO:0007669"/>
    <property type="project" value="TreeGrafter"/>
</dbReference>
<dbReference type="Proteomes" id="UP000887565">
    <property type="component" value="Unplaced"/>
</dbReference>
<evidence type="ECO:0000256" key="1">
    <source>
        <dbReference type="ARBA" id="ARBA00006484"/>
    </source>
</evidence>
<accession>A0A915JUH8</accession>
<sequence length="123" mass="13389">MLTPTSTLANGGTARAPPRKPFNMIPYCSRKTEVVNVSSRAGLLKQIPNDELKARFLDKNLTIDQLDGLIAQFIEYAKQGTHIQHGYSGSAYGMSKIGVTAMTFLQQKMFNSDPGADLVVNAV</sequence>
<dbReference type="PANTHER" id="PTHR43963">
    <property type="entry name" value="CARBONYL REDUCTASE 1-RELATED"/>
    <property type="match status" value="1"/>
</dbReference>
<evidence type="ECO:0000256" key="3">
    <source>
        <dbReference type="ARBA" id="ARBA00023002"/>
    </source>
</evidence>
<keyword evidence="4" id="KW-1185">Reference proteome</keyword>
<evidence type="ECO:0000256" key="2">
    <source>
        <dbReference type="ARBA" id="ARBA00022857"/>
    </source>
</evidence>
<name>A0A915JUH8_ROMCU</name>
<proteinExistence type="inferred from homology"/>
<evidence type="ECO:0000313" key="4">
    <source>
        <dbReference type="Proteomes" id="UP000887565"/>
    </source>
</evidence>
<dbReference type="Gene3D" id="3.40.50.720">
    <property type="entry name" value="NAD(P)-binding Rossmann-like Domain"/>
    <property type="match status" value="1"/>
</dbReference>
<dbReference type="PANTHER" id="PTHR43963:SF4">
    <property type="entry name" value="CARBONYL REDUCTASE (NADPH)"/>
    <property type="match status" value="1"/>
</dbReference>
<protein>
    <submittedName>
        <fullName evidence="5">Uncharacterized protein</fullName>
    </submittedName>
</protein>
<dbReference type="WBParaSite" id="nRc.2.0.1.t30015-RA">
    <property type="protein sequence ID" value="nRc.2.0.1.t30015-RA"/>
    <property type="gene ID" value="nRc.2.0.1.g30015"/>
</dbReference>
<keyword evidence="2" id="KW-0521">NADP</keyword>
<reference evidence="5" key="1">
    <citation type="submission" date="2022-11" db="UniProtKB">
        <authorList>
            <consortium name="WormBaseParasite"/>
        </authorList>
    </citation>
    <scope>IDENTIFICATION</scope>
</reference>
<keyword evidence="3" id="KW-0560">Oxidoreductase</keyword>